<dbReference type="GO" id="GO:0016757">
    <property type="term" value="F:glycosyltransferase activity"/>
    <property type="evidence" value="ECO:0007669"/>
    <property type="project" value="UniProtKB-KW"/>
</dbReference>
<proteinExistence type="predicted"/>
<organism evidence="3 4">
    <name type="scientific">Candidatus Andeanibacterium colombiense</name>
    <dbReference type="NCBI Taxonomy" id="3121345"/>
    <lineage>
        <taxon>Bacteria</taxon>
        <taxon>Pseudomonadati</taxon>
        <taxon>Pseudomonadota</taxon>
        <taxon>Alphaproteobacteria</taxon>
        <taxon>Sphingomonadales</taxon>
        <taxon>Sphingomonadaceae</taxon>
        <taxon>Candidatus Andeanibacterium</taxon>
    </lineage>
</organism>
<sequence length="335" mass="36923">MDLKLESFTRLYPDLLYPGKNDRDPEGGNPAVAARYMLDTLNPLSWRRLGTHPATTTVMPAWTFFVAPMLGAIARRVRKNGGRVVMIVHNVADHDRGGWKARLMNWQLKAADGFITHTEELARELRDAGHLQPITVVSHPPYADFPEAKGTLPRTHRLELLCFGLVRSYKGVDIALKSLASAAINDVRLTIAGEIWNDREELLALAASEELAGKVEIIDRYVSDQETAELFARCDAVVAPYRAVTGSGVLALASRYRRPVVVSDLPGFAGLVDHGRTGWLFPVGDDAALAHLLRNTITREAALAMNANLEQTGDGNDWDKYANAVLALAQPERRI</sequence>
<dbReference type="CDD" id="cd03801">
    <property type="entry name" value="GT4_PimA-like"/>
    <property type="match status" value="1"/>
</dbReference>
<evidence type="ECO:0000256" key="2">
    <source>
        <dbReference type="ARBA" id="ARBA00022679"/>
    </source>
</evidence>
<dbReference type="Proteomes" id="UP001218362">
    <property type="component" value="Chromosome"/>
</dbReference>
<dbReference type="Gene3D" id="3.40.50.2000">
    <property type="entry name" value="Glycogen Phosphorylase B"/>
    <property type="match status" value="2"/>
</dbReference>
<dbReference type="SUPFAM" id="SSF53756">
    <property type="entry name" value="UDP-Glycosyltransferase/glycogen phosphorylase"/>
    <property type="match status" value="1"/>
</dbReference>
<reference evidence="3" key="1">
    <citation type="submission" date="2023-03" db="EMBL/GenBank/DDBJ databases">
        <title>Andean soil-derived lignocellulolytic bacterial consortium as a source of novel taxa and putative plastic-active enzymes.</title>
        <authorList>
            <person name="Diaz-Garcia L."/>
            <person name="Chuvochina M."/>
            <person name="Feuerriegel G."/>
            <person name="Bunk B."/>
            <person name="Sproer C."/>
            <person name="Streit W.R."/>
            <person name="Rodriguez L.M."/>
            <person name="Overmann J."/>
            <person name="Jimenez D.J."/>
        </authorList>
    </citation>
    <scope>NUCLEOTIDE SEQUENCE</scope>
    <source>
        <strain evidence="3">MAG 26</strain>
    </source>
</reference>
<gene>
    <name evidence="3" type="ORF">P0Y56_04795</name>
</gene>
<evidence type="ECO:0000256" key="1">
    <source>
        <dbReference type="ARBA" id="ARBA00022676"/>
    </source>
</evidence>
<name>A0AAJ5X824_9SPHN</name>
<evidence type="ECO:0000313" key="4">
    <source>
        <dbReference type="Proteomes" id="UP001218362"/>
    </source>
</evidence>
<dbReference type="Pfam" id="PF13692">
    <property type="entry name" value="Glyco_trans_1_4"/>
    <property type="match status" value="1"/>
</dbReference>
<dbReference type="KEGG" id="acob:P0Y56_04795"/>
<dbReference type="EMBL" id="CP119316">
    <property type="protein sequence ID" value="WEK47615.1"/>
    <property type="molecule type" value="Genomic_DNA"/>
</dbReference>
<protein>
    <submittedName>
        <fullName evidence="3">Glycosyltransferase family 4 protein</fullName>
    </submittedName>
</protein>
<dbReference type="PANTHER" id="PTHR12526">
    <property type="entry name" value="GLYCOSYLTRANSFERASE"/>
    <property type="match status" value="1"/>
</dbReference>
<keyword evidence="2" id="KW-0808">Transferase</keyword>
<evidence type="ECO:0000313" key="3">
    <source>
        <dbReference type="EMBL" id="WEK47615.1"/>
    </source>
</evidence>
<dbReference type="AlphaFoldDB" id="A0AAJ5X824"/>
<keyword evidence="1" id="KW-0328">Glycosyltransferase</keyword>
<dbReference type="PANTHER" id="PTHR12526:SF510">
    <property type="entry name" value="D-INOSITOL 3-PHOSPHATE GLYCOSYLTRANSFERASE"/>
    <property type="match status" value="1"/>
</dbReference>
<accession>A0AAJ5X824</accession>